<dbReference type="CDD" id="cd00038">
    <property type="entry name" value="CAP_ED"/>
    <property type="match status" value="1"/>
</dbReference>
<dbReference type="InterPro" id="IPR018490">
    <property type="entry name" value="cNMP-bd_dom_sf"/>
</dbReference>
<gene>
    <name evidence="2" type="ORF">CATMQ487_19800</name>
</gene>
<dbReference type="InterPro" id="IPR050397">
    <property type="entry name" value="Env_Response_Regulators"/>
</dbReference>
<dbReference type="SMART" id="SM00100">
    <property type="entry name" value="cNMP"/>
    <property type="match status" value="1"/>
</dbReference>
<dbReference type="PANTHER" id="PTHR24567:SF74">
    <property type="entry name" value="HTH-TYPE TRANSCRIPTIONAL REGULATOR ARCR"/>
    <property type="match status" value="1"/>
</dbReference>
<organism evidence="2 3">
    <name type="scientific">Sphaerotilus microaerophilus</name>
    <dbReference type="NCBI Taxonomy" id="2914710"/>
    <lineage>
        <taxon>Bacteria</taxon>
        <taxon>Pseudomonadati</taxon>
        <taxon>Pseudomonadota</taxon>
        <taxon>Betaproteobacteria</taxon>
        <taxon>Burkholderiales</taxon>
        <taxon>Sphaerotilaceae</taxon>
        <taxon>Sphaerotilus</taxon>
    </lineage>
</organism>
<dbReference type="PANTHER" id="PTHR24567">
    <property type="entry name" value="CRP FAMILY TRANSCRIPTIONAL REGULATORY PROTEIN"/>
    <property type="match status" value="1"/>
</dbReference>
<dbReference type="Proteomes" id="UP001057498">
    <property type="component" value="Chromosome"/>
</dbReference>
<proteinExistence type="predicted"/>
<sequence>MSITSNTPFPSFTSTLSPALLHDRLDMLQRMPIFGAIHADALEFLLAQTRLRSVARGDFFFRHGDRALVMYVLETGRVSVRRSWGDRELVLRSLGAGDCFGEMALMDLSARSASVRAESDCTAIEIGPGDLLRLFEHDAEQFALIQMNIGRELSRRLRVTDELLFRATMGEKPAGVDSVFQSL</sequence>
<dbReference type="PROSITE" id="PS50042">
    <property type="entry name" value="CNMP_BINDING_3"/>
    <property type="match status" value="1"/>
</dbReference>
<feature type="domain" description="Cyclic nucleotide-binding" evidence="1">
    <location>
        <begin position="33"/>
        <end position="135"/>
    </location>
</feature>
<keyword evidence="3" id="KW-1185">Reference proteome</keyword>
<dbReference type="PROSITE" id="PS00889">
    <property type="entry name" value="CNMP_BINDING_2"/>
    <property type="match status" value="1"/>
</dbReference>
<dbReference type="Pfam" id="PF00027">
    <property type="entry name" value="cNMP_binding"/>
    <property type="match status" value="1"/>
</dbReference>
<dbReference type="RefSeq" id="WP_251973084.1">
    <property type="nucleotide sequence ID" value="NZ_AP025730.1"/>
</dbReference>
<dbReference type="EMBL" id="AP025730">
    <property type="protein sequence ID" value="BDI05010.1"/>
    <property type="molecule type" value="Genomic_DNA"/>
</dbReference>
<accession>A0ABN6PNY9</accession>
<protein>
    <recommendedName>
        <fullName evidence="1">Cyclic nucleotide-binding domain-containing protein</fullName>
    </recommendedName>
</protein>
<evidence type="ECO:0000313" key="3">
    <source>
        <dbReference type="Proteomes" id="UP001057498"/>
    </source>
</evidence>
<reference evidence="2" key="1">
    <citation type="submission" date="2022-04" db="EMBL/GenBank/DDBJ databases">
        <title>Whole genome sequence of Sphaerotilus sp. FB-5.</title>
        <authorList>
            <person name="Takeda M."/>
            <person name="Narihara S."/>
            <person name="Akimoto M."/>
            <person name="Akimoto R."/>
            <person name="Nishiyashiki S."/>
            <person name="Murakami T."/>
        </authorList>
    </citation>
    <scope>NUCLEOTIDE SEQUENCE</scope>
    <source>
        <strain evidence="2">FB-5</strain>
    </source>
</reference>
<dbReference type="InterPro" id="IPR000595">
    <property type="entry name" value="cNMP-bd_dom"/>
</dbReference>
<dbReference type="SUPFAM" id="SSF51206">
    <property type="entry name" value="cAMP-binding domain-like"/>
    <property type="match status" value="1"/>
</dbReference>
<dbReference type="InterPro" id="IPR018488">
    <property type="entry name" value="cNMP-bd_CS"/>
</dbReference>
<dbReference type="Gene3D" id="2.60.120.10">
    <property type="entry name" value="Jelly Rolls"/>
    <property type="match status" value="1"/>
</dbReference>
<name>A0ABN6PNY9_9BURK</name>
<evidence type="ECO:0000259" key="1">
    <source>
        <dbReference type="PROSITE" id="PS50042"/>
    </source>
</evidence>
<evidence type="ECO:0000313" key="2">
    <source>
        <dbReference type="EMBL" id="BDI05010.1"/>
    </source>
</evidence>
<dbReference type="InterPro" id="IPR014710">
    <property type="entry name" value="RmlC-like_jellyroll"/>
</dbReference>